<gene>
    <name evidence="1" type="ORF">VTAP4600_B0481</name>
</gene>
<dbReference type="Proteomes" id="UP000235828">
    <property type="component" value="Chromosome B"/>
</dbReference>
<protein>
    <submittedName>
        <fullName evidence="1">Uncharacterized protein</fullName>
    </submittedName>
</protein>
<keyword evidence="2" id="KW-1185">Reference proteome</keyword>
<evidence type="ECO:0000313" key="1">
    <source>
        <dbReference type="EMBL" id="SON52092.1"/>
    </source>
</evidence>
<dbReference type="EMBL" id="LT960612">
    <property type="protein sequence ID" value="SON52092.1"/>
    <property type="molecule type" value="Genomic_DNA"/>
</dbReference>
<reference evidence="1 2" key="1">
    <citation type="submission" date="2017-10" db="EMBL/GenBank/DDBJ databases">
        <authorList>
            <person name="Banno H."/>
            <person name="Chua N.-H."/>
        </authorList>
    </citation>
    <scope>NUCLEOTIDE SEQUENCE [LARGE SCALE GENOMIC DNA]</scope>
    <source>
        <strain evidence="1">Vibrio tapetis CECT4600</strain>
    </source>
</reference>
<name>A0A2N8ZJP2_9VIBR</name>
<organism evidence="1 2">
    <name type="scientific">Vibrio tapetis subsp. tapetis</name>
    <dbReference type="NCBI Taxonomy" id="1671868"/>
    <lineage>
        <taxon>Bacteria</taxon>
        <taxon>Pseudomonadati</taxon>
        <taxon>Pseudomonadota</taxon>
        <taxon>Gammaproteobacteria</taxon>
        <taxon>Vibrionales</taxon>
        <taxon>Vibrionaceae</taxon>
        <taxon>Vibrio</taxon>
    </lineage>
</organism>
<dbReference type="KEGG" id="vta:B0481"/>
<accession>A0A2N8ZJP2</accession>
<proteinExistence type="predicted"/>
<evidence type="ECO:0000313" key="2">
    <source>
        <dbReference type="Proteomes" id="UP000235828"/>
    </source>
</evidence>
<dbReference type="AlphaFoldDB" id="A0A2N8ZJP2"/>
<sequence>MNVMSYVRKMSKPIANRLEPGKRQAMSRSIKNNKDRFFY</sequence>